<dbReference type="InterPro" id="IPR007182">
    <property type="entry name" value="MnhB"/>
</dbReference>
<protein>
    <submittedName>
        <fullName evidence="9">Na(+)/H(+) antiporter subunit B</fullName>
    </submittedName>
</protein>
<evidence type="ECO:0000313" key="9">
    <source>
        <dbReference type="EMBL" id="QSQ08361.1"/>
    </source>
</evidence>
<evidence type="ECO:0000256" key="7">
    <source>
        <dbReference type="SAM" id="Phobius"/>
    </source>
</evidence>
<gene>
    <name evidence="9" type="primary">mrpB</name>
    <name evidence="9" type="ORF">H0A61_00683</name>
</gene>
<dbReference type="EMBL" id="CP059066">
    <property type="protein sequence ID" value="QSQ08361.1"/>
    <property type="molecule type" value="Genomic_DNA"/>
</dbReference>
<comment type="subcellular location">
    <subcellularLocation>
        <location evidence="1">Cell membrane</location>
        <topology evidence="1">Multi-pass membrane protein</topology>
    </subcellularLocation>
</comment>
<feature type="transmembrane region" description="Helical" evidence="7">
    <location>
        <begin position="106"/>
        <end position="133"/>
    </location>
</feature>
<evidence type="ECO:0000256" key="6">
    <source>
        <dbReference type="ARBA" id="ARBA00023136"/>
    </source>
</evidence>
<name>A0A8A0RIT4_9FIRM</name>
<proteinExistence type="inferred from homology"/>
<sequence length="145" mass="15311">MDSIILRTVARGIIPFVQIYGIYVVFHGHLSPGGGFAGGTIIAASFILYALSYGLKPSKDVFPYSLASKIEGITMLWYVLLGLIALFLGCNFLTNKGAGIPLGTPGALISGGLILLLNIALGFKVCSTMFILFSSFAEEGRNGDS</sequence>
<evidence type="ECO:0000256" key="4">
    <source>
        <dbReference type="ARBA" id="ARBA00022692"/>
    </source>
</evidence>
<dbReference type="NCBIfam" id="NF006248">
    <property type="entry name" value="PRK08386.1"/>
    <property type="match status" value="1"/>
</dbReference>
<keyword evidence="10" id="KW-1185">Reference proteome</keyword>
<dbReference type="Proteomes" id="UP000662904">
    <property type="component" value="Chromosome"/>
</dbReference>
<keyword evidence="4 7" id="KW-0812">Transmembrane</keyword>
<keyword evidence="5 7" id="KW-1133">Transmembrane helix</keyword>
<dbReference type="RefSeq" id="WP_206708574.1">
    <property type="nucleotide sequence ID" value="NZ_CP059066.1"/>
</dbReference>
<feature type="transmembrane region" description="Helical" evidence="7">
    <location>
        <begin position="12"/>
        <end position="30"/>
    </location>
</feature>
<feature type="domain" description="Na+/H+ antiporter MnhB subunit-related protein" evidence="8">
    <location>
        <begin position="5"/>
        <end position="129"/>
    </location>
</feature>
<keyword evidence="6 7" id="KW-0472">Membrane</keyword>
<dbReference type="GO" id="GO:0005886">
    <property type="term" value="C:plasma membrane"/>
    <property type="evidence" value="ECO:0007669"/>
    <property type="project" value="UniProtKB-SubCell"/>
</dbReference>
<evidence type="ECO:0000313" key="10">
    <source>
        <dbReference type="Proteomes" id="UP000662904"/>
    </source>
</evidence>
<feature type="transmembrane region" description="Helical" evidence="7">
    <location>
        <begin position="36"/>
        <end position="55"/>
    </location>
</feature>
<reference evidence="9" key="1">
    <citation type="submission" date="2020-07" db="EMBL/GenBank/DDBJ databases">
        <title>Koleobacter methoxysyntrophicus gen. nov., sp. nov., a novel anaerobic bacterium isolated from deep subsurface oil field and proposal of Koleobacterales ord. nov. in the phylum Firmicutes.</title>
        <authorList>
            <person name="Sakamoto S."/>
            <person name="Tamaki H."/>
        </authorList>
    </citation>
    <scope>NUCLEOTIDE SEQUENCE</scope>
    <source>
        <strain evidence="9">NRmbB1</strain>
    </source>
</reference>
<dbReference type="KEGG" id="kme:H0A61_00683"/>
<dbReference type="InterPro" id="IPR050622">
    <property type="entry name" value="CPA3_antiporter_subunitB"/>
</dbReference>
<dbReference type="AlphaFoldDB" id="A0A8A0RIT4"/>
<dbReference type="PANTHER" id="PTHR33932:SF4">
    <property type="entry name" value="NA(+)_H(+) ANTIPORTER SUBUNIT B"/>
    <property type="match status" value="1"/>
</dbReference>
<evidence type="ECO:0000256" key="1">
    <source>
        <dbReference type="ARBA" id="ARBA00004651"/>
    </source>
</evidence>
<evidence type="ECO:0000256" key="5">
    <source>
        <dbReference type="ARBA" id="ARBA00022989"/>
    </source>
</evidence>
<evidence type="ECO:0000259" key="8">
    <source>
        <dbReference type="Pfam" id="PF04039"/>
    </source>
</evidence>
<keyword evidence="3" id="KW-1003">Cell membrane</keyword>
<dbReference type="PANTHER" id="PTHR33932">
    <property type="entry name" value="NA(+)/H(+) ANTIPORTER SUBUNIT B"/>
    <property type="match status" value="1"/>
</dbReference>
<dbReference type="Pfam" id="PF04039">
    <property type="entry name" value="MnhB"/>
    <property type="match status" value="1"/>
</dbReference>
<feature type="transmembrane region" description="Helical" evidence="7">
    <location>
        <begin position="75"/>
        <end position="94"/>
    </location>
</feature>
<evidence type="ECO:0000256" key="2">
    <source>
        <dbReference type="ARBA" id="ARBA00009425"/>
    </source>
</evidence>
<comment type="similarity">
    <text evidence="2">Belongs to the CPA3 antiporters (TC 2.A.63) subunit B family.</text>
</comment>
<organism evidence="9 10">
    <name type="scientific">Koleobacter methoxysyntrophicus</name>
    <dbReference type="NCBI Taxonomy" id="2751313"/>
    <lineage>
        <taxon>Bacteria</taxon>
        <taxon>Bacillati</taxon>
        <taxon>Bacillota</taxon>
        <taxon>Clostridia</taxon>
        <taxon>Koleobacterales</taxon>
        <taxon>Koleobacteraceae</taxon>
        <taxon>Koleobacter</taxon>
    </lineage>
</organism>
<evidence type="ECO:0000256" key="3">
    <source>
        <dbReference type="ARBA" id="ARBA00022475"/>
    </source>
</evidence>
<accession>A0A8A0RIT4</accession>